<accession>A0A2S5BCT2</accession>
<keyword evidence="3" id="KW-0963">Cytoplasm</keyword>
<dbReference type="Pfam" id="PF10584">
    <property type="entry name" value="Proteasome_A_N"/>
    <property type="match status" value="1"/>
</dbReference>
<sequence length="314" mass="34023">MFSSRSEYDRGLLFYSERKPRPDLALKGRQGAQAGLPLARPLASSTTSSSTLPVQADRTRTHPQVNTFSPEGRLFQVEYAIEAIKLGSTTVGIQTSEGVVLAVEKRTQSPLLESDSVEKIMEIDRHIGCAMSGLTADARTMVEHARVTAQNHFFTYDEPIKVESVTQSVSDLALRFGEGANEEEASMSRPFGVALLIAGVDHHGPQLYHADPSGTFMRYHAKAIGAGSEGAQSELQDSFDKSMSLQQAKVLALKVLKQVMEEKLDHNNVQLAQVVPDKGYSILRPDELQEYIAQIPEDRPTAAGAAASAAAPAS</sequence>
<dbReference type="AlphaFoldDB" id="A0A2S5BCT2"/>
<dbReference type="EMBL" id="PJQD01000023">
    <property type="protein sequence ID" value="POY74563.1"/>
    <property type="molecule type" value="Genomic_DNA"/>
</dbReference>
<dbReference type="NCBIfam" id="NF003075">
    <property type="entry name" value="PRK03996.1"/>
    <property type="match status" value="1"/>
</dbReference>
<dbReference type="InterPro" id="IPR033812">
    <property type="entry name" value="Proteasome_alpha_type_5"/>
</dbReference>
<feature type="region of interest" description="Disordered" evidence="8">
    <location>
        <begin position="38"/>
        <end position="67"/>
    </location>
</feature>
<reference evidence="10 11" key="1">
    <citation type="journal article" date="2018" name="Front. Microbiol.">
        <title>Prospects for Fungal Bioremediation of Acidic Radioactive Waste Sites: Characterization and Genome Sequence of Rhodotorula taiwanensis MD1149.</title>
        <authorList>
            <person name="Tkavc R."/>
            <person name="Matrosova V.Y."/>
            <person name="Grichenko O.E."/>
            <person name="Gostincar C."/>
            <person name="Volpe R.P."/>
            <person name="Klimenkova P."/>
            <person name="Gaidamakova E.K."/>
            <person name="Zhou C.E."/>
            <person name="Stewart B.J."/>
            <person name="Lyman M.G."/>
            <person name="Malfatti S.A."/>
            <person name="Rubinfeld B."/>
            <person name="Courtot M."/>
            <person name="Singh J."/>
            <person name="Dalgard C.L."/>
            <person name="Hamilton T."/>
            <person name="Frey K.G."/>
            <person name="Gunde-Cimerman N."/>
            <person name="Dugan L."/>
            <person name="Daly M.J."/>
        </authorList>
    </citation>
    <scope>NUCLEOTIDE SEQUENCE [LARGE SCALE GENOMIC DNA]</scope>
    <source>
        <strain evidence="10 11">MD1149</strain>
    </source>
</reference>
<keyword evidence="5" id="KW-0539">Nucleus</keyword>
<comment type="caution">
    <text evidence="10">The sequence shown here is derived from an EMBL/GenBank/DDBJ whole genome shotgun (WGS) entry which is preliminary data.</text>
</comment>
<dbReference type="InterPro" id="IPR050115">
    <property type="entry name" value="Proteasome_alpha"/>
</dbReference>
<dbReference type="OrthoDB" id="431557at2759"/>
<keyword evidence="4 7" id="KW-0647">Proteasome</keyword>
<comment type="similarity">
    <text evidence="7">Belongs to the peptidase T1A family.</text>
</comment>
<organism evidence="10 11">
    <name type="scientific">Rhodotorula taiwanensis</name>
    <dbReference type="NCBI Taxonomy" id="741276"/>
    <lineage>
        <taxon>Eukaryota</taxon>
        <taxon>Fungi</taxon>
        <taxon>Dikarya</taxon>
        <taxon>Basidiomycota</taxon>
        <taxon>Pucciniomycotina</taxon>
        <taxon>Microbotryomycetes</taxon>
        <taxon>Sporidiobolales</taxon>
        <taxon>Sporidiobolaceae</taxon>
        <taxon>Rhodotorula</taxon>
    </lineage>
</organism>
<dbReference type="GO" id="GO:0005737">
    <property type="term" value="C:cytoplasm"/>
    <property type="evidence" value="ECO:0007669"/>
    <property type="project" value="UniProtKB-SubCell"/>
</dbReference>
<dbReference type="InterPro" id="IPR023332">
    <property type="entry name" value="Proteasome_alpha-type"/>
</dbReference>
<comment type="subcellular location">
    <subcellularLocation>
        <location evidence="2">Cytoplasm</location>
    </subcellularLocation>
    <subcellularLocation>
        <location evidence="1">Nucleus</location>
    </subcellularLocation>
</comment>
<evidence type="ECO:0000256" key="8">
    <source>
        <dbReference type="SAM" id="MobiDB-lite"/>
    </source>
</evidence>
<evidence type="ECO:0000256" key="5">
    <source>
        <dbReference type="ARBA" id="ARBA00023242"/>
    </source>
</evidence>
<evidence type="ECO:0000256" key="6">
    <source>
        <dbReference type="ARBA" id="ARBA00026071"/>
    </source>
</evidence>
<dbReference type="Gene3D" id="3.60.20.10">
    <property type="entry name" value="Glutamine Phosphoribosylpyrophosphate, subunit 1, domain 1"/>
    <property type="match status" value="1"/>
</dbReference>
<keyword evidence="11" id="KW-1185">Reference proteome</keyword>
<evidence type="ECO:0000313" key="10">
    <source>
        <dbReference type="EMBL" id="POY74563.1"/>
    </source>
</evidence>
<dbReference type="GO" id="GO:0005634">
    <property type="term" value="C:nucleus"/>
    <property type="evidence" value="ECO:0007669"/>
    <property type="project" value="UniProtKB-SubCell"/>
</dbReference>
<dbReference type="Pfam" id="PF00227">
    <property type="entry name" value="Proteasome"/>
    <property type="match status" value="1"/>
</dbReference>
<dbReference type="FunFam" id="3.60.20.10:FF:000015">
    <property type="entry name" value="Proteasome subunit alpha type-5"/>
    <property type="match status" value="1"/>
</dbReference>
<evidence type="ECO:0000256" key="4">
    <source>
        <dbReference type="ARBA" id="ARBA00022942"/>
    </source>
</evidence>
<dbReference type="PANTHER" id="PTHR11599">
    <property type="entry name" value="PROTEASOME SUBUNIT ALPHA/BETA"/>
    <property type="match status" value="1"/>
</dbReference>
<evidence type="ECO:0000259" key="9">
    <source>
        <dbReference type="SMART" id="SM00948"/>
    </source>
</evidence>
<dbReference type="STRING" id="741276.A0A2S5BCT2"/>
<dbReference type="InterPro" id="IPR000426">
    <property type="entry name" value="Proteasome_asu_N"/>
</dbReference>
<dbReference type="Proteomes" id="UP000237144">
    <property type="component" value="Unassembled WGS sequence"/>
</dbReference>
<name>A0A2S5BCT2_9BASI</name>
<dbReference type="GO" id="GO:0019773">
    <property type="term" value="C:proteasome core complex, alpha-subunit complex"/>
    <property type="evidence" value="ECO:0007669"/>
    <property type="project" value="UniProtKB-UniRule"/>
</dbReference>
<comment type="subunit">
    <text evidence="6">The 26S proteasome consists of a 20S proteasome core and two 19S regulatory subunits. The 20S proteasome core is composed of 28 subunits that are arranged in four stacked rings, resulting in a barrel-shaped structure. The two end rings are each formed by seven alpha subunits, and the two central rings are each formed by seven beta subunits. The catalytic chamber with the active sites is on the inside of the barrel.</text>
</comment>
<protein>
    <recommendedName>
        <fullName evidence="9">Proteasome alpha-type subunits domain-containing protein</fullName>
    </recommendedName>
</protein>
<proteinExistence type="inferred from homology"/>
<dbReference type="GO" id="GO:0043161">
    <property type="term" value="P:proteasome-mediated ubiquitin-dependent protein catabolic process"/>
    <property type="evidence" value="ECO:0007669"/>
    <property type="project" value="InterPro"/>
</dbReference>
<dbReference type="InterPro" id="IPR029055">
    <property type="entry name" value="Ntn_hydrolases_N"/>
</dbReference>
<dbReference type="InterPro" id="IPR001353">
    <property type="entry name" value="Proteasome_sua/b"/>
</dbReference>
<evidence type="ECO:0000256" key="3">
    <source>
        <dbReference type="ARBA" id="ARBA00022490"/>
    </source>
</evidence>
<evidence type="ECO:0000256" key="7">
    <source>
        <dbReference type="PROSITE-ProRule" id="PRU00808"/>
    </source>
</evidence>
<gene>
    <name evidence="10" type="ORF">BMF94_2324</name>
</gene>
<evidence type="ECO:0000256" key="2">
    <source>
        <dbReference type="ARBA" id="ARBA00004496"/>
    </source>
</evidence>
<dbReference type="PROSITE" id="PS51475">
    <property type="entry name" value="PROTEASOME_ALPHA_2"/>
    <property type="match status" value="1"/>
</dbReference>
<dbReference type="SMART" id="SM00948">
    <property type="entry name" value="Proteasome_A_N"/>
    <property type="match status" value="1"/>
</dbReference>
<evidence type="ECO:0000313" key="11">
    <source>
        <dbReference type="Proteomes" id="UP000237144"/>
    </source>
</evidence>
<dbReference type="CDD" id="cd03753">
    <property type="entry name" value="proteasome_alpha_type_5"/>
    <property type="match status" value="1"/>
</dbReference>
<feature type="domain" description="Proteasome alpha-type subunits" evidence="9">
    <location>
        <begin position="61"/>
        <end position="83"/>
    </location>
</feature>
<dbReference type="SUPFAM" id="SSF56235">
    <property type="entry name" value="N-terminal nucleophile aminohydrolases (Ntn hydrolases)"/>
    <property type="match status" value="1"/>
</dbReference>
<evidence type="ECO:0000256" key="1">
    <source>
        <dbReference type="ARBA" id="ARBA00004123"/>
    </source>
</evidence>